<dbReference type="Pfam" id="PF00324">
    <property type="entry name" value="AA_permease"/>
    <property type="match status" value="1"/>
</dbReference>
<evidence type="ECO:0000259" key="6">
    <source>
        <dbReference type="Pfam" id="PF00324"/>
    </source>
</evidence>
<gene>
    <name evidence="7" type="ORF">HDF15_003165</name>
</gene>
<name>A0A7W8EBQ9_9BACT</name>
<feature type="transmembrane region" description="Helical" evidence="5">
    <location>
        <begin position="105"/>
        <end position="133"/>
    </location>
</feature>
<dbReference type="Proteomes" id="UP000584867">
    <property type="component" value="Unassembled WGS sequence"/>
</dbReference>
<accession>A0A7W8EBQ9</accession>
<feature type="transmembrane region" description="Helical" evidence="5">
    <location>
        <begin position="303"/>
        <end position="326"/>
    </location>
</feature>
<evidence type="ECO:0000256" key="2">
    <source>
        <dbReference type="ARBA" id="ARBA00022692"/>
    </source>
</evidence>
<dbReference type="PANTHER" id="PTHR42770:SF16">
    <property type="entry name" value="AMINO ACID PERMEASE"/>
    <property type="match status" value="1"/>
</dbReference>
<proteinExistence type="predicted"/>
<dbReference type="EMBL" id="JACHIO010000012">
    <property type="protein sequence ID" value="MBB5064805.1"/>
    <property type="molecule type" value="Genomic_DNA"/>
</dbReference>
<feature type="transmembrane region" description="Helical" evidence="5">
    <location>
        <begin position="347"/>
        <end position="367"/>
    </location>
</feature>
<feature type="transmembrane region" description="Helical" evidence="5">
    <location>
        <begin position="211"/>
        <end position="234"/>
    </location>
</feature>
<comment type="caution">
    <text evidence="7">The sequence shown here is derived from an EMBL/GenBank/DDBJ whole genome shotgun (WGS) entry which is preliminary data.</text>
</comment>
<dbReference type="PIRSF" id="PIRSF006060">
    <property type="entry name" value="AA_transporter"/>
    <property type="match status" value="1"/>
</dbReference>
<feature type="transmembrane region" description="Helical" evidence="5">
    <location>
        <begin position="172"/>
        <end position="191"/>
    </location>
</feature>
<feature type="transmembrane region" description="Helical" evidence="5">
    <location>
        <begin position="439"/>
        <end position="457"/>
    </location>
</feature>
<feature type="transmembrane region" description="Helical" evidence="5">
    <location>
        <begin position="408"/>
        <end position="427"/>
    </location>
</feature>
<feature type="transmembrane region" description="Helical" evidence="5">
    <location>
        <begin position="139"/>
        <end position="160"/>
    </location>
</feature>
<dbReference type="GO" id="GO:0016020">
    <property type="term" value="C:membrane"/>
    <property type="evidence" value="ECO:0007669"/>
    <property type="project" value="UniProtKB-SubCell"/>
</dbReference>
<dbReference type="InterPro" id="IPR004841">
    <property type="entry name" value="AA-permease/SLC12A_dom"/>
</dbReference>
<keyword evidence="3 5" id="KW-1133">Transmembrane helix</keyword>
<evidence type="ECO:0000256" key="5">
    <source>
        <dbReference type="SAM" id="Phobius"/>
    </source>
</evidence>
<feature type="transmembrane region" description="Helical" evidence="5">
    <location>
        <begin position="63"/>
        <end position="84"/>
    </location>
</feature>
<comment type="subcellular location">
    <subcellularLocation>
        <location evidence="1">Membrane</location>
        <topology evidence="1">Multi-pass membrane protein</topology>
    </subcellularLocation>
</comment>
<dbReference type="PANTHER" id="PTHR42770">
    <property type="entry name" value="AMINO ACID TRANSPORTER-RELATED"/>
    <property type="match status" value="1"/>
</dbReference>
<evidence type="ECO:0000256" key="1">
    <source>
        <dbReference type="ARBA" id="ARBA00004141"/>
    </source>
</evidence>
<sequence length="462" mass="48685">MDSSTVATISDGPETAASPSYGLRQQVLSPLETLAQSISLIAPSTTPTLTVPLVFGLCGAGTGLAYLIALAAIVLVAMCVASFARESASPGSLYSYTRSSLSPAWSALTAWALFFAYVMTASSVIGGFLNYAYIFLDEYHLHVSPVLLSLVAAGGAMAVAYRDVKVSAELMLWIEAISVCLITFVVGITLWKHGLHFDMSQVRLRGVSAPQVRMGVMLAIFSFVGFESATTLGAEAREPLKTIPRAVIQSALLAGLFFIVCAYGEVLGFHGASTTLDASAAPFHYLSAQAGVRFVGPIIDAGVLVSMLAATLACVIAASRVLLLMAHHGLAHSRFGVTHARNETPGMASILAAVLAFVPVGVLAHRGASGADIYGWMGTLAVFGFLTAYTLAAIALAVHLRREQRLSVGSGLLAAVATVAMIAALLWNIFPVPPAPQRYFPYIYLVYLVLAMAWYGISKREA</sequence>
<dbReference type="GO" id="GO:0055085">
    <property type="term" value="P:transmembrane transport"/>
    <property type="evidence" value="ECO:0007669"/>
    <property type="project" value="InterPro"/>
</dbReference>
<feature type="transmembrane region" description="Helical" evidence="5">
    <location>
        <begin position="246"/>
        <end position="266"/>
    </location>
</feature>
<evidence type="ECO:0000256" key="4">
    <source>
        <dbReference type="ARBA" id="ARBA00023136"/>
    </source>
</evidence>
<reference evidence="7 8" key="1">
    <citation type="submission" date="2020-08" db="EMBL/GenBank/DDBJ databases">
        <title>Genomic Encyclopedia of Type Strains, Phase IV (KMG-V): Genome sequencing to study the core and pangenomes of soil and plant-associated prokaryotes.</title>
        <authorList>
            <person name="Whitman W."/>
        </authorList>
    </citation>
    <scope>NUCLEOTIDE SEQUENCE [LARGE SCALE GENOMIC DNA]</scope>
    <source>
        <strain evidence="7 8">X5P3</strain>
    </source>
</reference>
<evidence type="ECO:0000313" key="7">
    <source>
        <dbReference type="EMBL" id="MBB5064805.1"/>
    </source>
</evidence>
<keyword evidence="2 5" id="KW-0812">Transmembrane</keyword>
<dbReference type="Gene3D" id="1.20.1740.10">
    <property type="entry name" value="Amino acid/polyamine transporter I"/>
    <property type="match status" value="1"/>
</dbReference>
<evidence type="ECO:0000313" key="8">
    <source>
        <dbReference type="Proteomes" id="UP000584867"/>
    </source>
</evidence>
<organism evidence="7 8">
    <name type="scientific">Granulicella mallensis</name>
    <dbReference type="NCBI Taxonomy" id="940614"/>
    <lineage>
        <taxon>Bacteria</taxon>
        <taxon>Pseudomonadati</taxon>
        <taxon>Acidobacteriota</taxon>
        <taxon>Terriglobia</taxon>
        <taxon>Terriglobales</taxon>
        <taxon>Acidobacteriaceae</taxon>
        <taxon>Granulicella</taxon>
    </lineage>
</organism>
<keyword evidence="4 5" id="KW-0472">Membrane</keyword>
<evidence type="ECO:0000256" key="3">
    <source>
        <dbReference type="ARBA" id="ARBA00022989"/>
    </source>
</evidence>
<dbReference type="RefSeq" id="WP_184256984.1">
    <property type="nucleotide sequence ID" value="NZ_JACHIO010000012.1"/>
</dbReference>
<protein>
    <submittedName>
        <fullName evidence="7">Amino acid transporter</fullName>
    </submittedName>
</protein>
<feature type="domain" description="Amino acid permease/ SLC12A" evidence="6">
    <location>
        <begin position="58"/>
        <end position="454"/>
    </location>
</feature>
<feature type="transmembrane region" description="Helical" evidence="5">
    <location>
        <begin position="373"/>
        <end position="396"/>
    </location>
</feature>
<dbReference type="AlphaFoldDB" id="A0A7W8EBQ9"/>
<dbReference type="InterPro" id="IPR050367">
    <property type="entry name" value="APC_superfamily"/>
</dbReference>